<dbReference type="InterPro" id="IPR010496">
    <property type="entry name" value="AL/BT2_dom"/>
</dbReference>
<dbReference type="Proteomes" id="UP000603141">
    <property type="component" value="Unassembled WGS sequence"/>
</dbReference>
<dbReference type="AlphaFoldDB" id="A0A934VXV8"/>
<evidence type="ECO:0000313" key="3">
    <source>
        <dbReference type="EMBL" id="MBK1884258.1"/>
    </source>
</evidence>
<feature type="chain" id="PRO_5038003674" evidence="1">
    <location>
        <begin position="21"/>
        <end position="235"/>
    </location>
</feature>
<reference evidence="3" key="1">
    <citation type="submission" date="2021-01" db="EMBL/GenBank/DDBJ databases">
        <title>Modified the classification status of verrucomicrobia.</title>
        <authorList>
            <person name="Feng X."/>
        </authorList>
    </citation>
    <scope>NUCLEOTIDE SEQUENCE</scope>
    <source>
        <strain evidence="3">KCTC 22041</strain>
    </source>
</reference>
<dbReference type="Pfam" id="PF06439">
    <property type="entry name" value="3keto-disac_hyd"/>
    <property type="match status" value="1"/>
</dbReference>
<sequence length="235" mass="26161">MRKILTHTVLLFAASMMLLPAESINQLSTAEKKAGWKLLFNGKDLKNWRIYGSEKPPGPGWKIEDGILKKLAMIPGGSIITTDEFTDFELSWEWSITPGGNNGIKYLVTEKRPSAPGPEYQMLDDAVHPDGKLGTDRQTAALYDIIPPAADKTLKPVGEWNQSRIIVRGNQVEHWLNGKKVVSYTLGSDELKAAISKSKFKDQKDFAEKISGHIMLTDHGDACSFRNLKIRAIEP</sequence>
<keyword evidence="1" id="KW-0732">Signal</keyword>
<proteinExistence type="predicted"/>
<dbReference type="EMBL" id="JAENIJ010000040">
    <property type="protein sequence ID" value="MBK1884258.1"/>
    <property type="molecule type" value="Genomic_DNA"/>
</dbReference>
<name>A0A934VXV8_9BACT</name>
<organism evidence="3 4">
    <name type="scientific">Luteolibacter pohnpeiensis</name>
    <dbReference type="NCBI Taxonomy" id="454153"/>
    <lineage>
        <taxon>Bacteria</taxon>
        <taxon>Pseudomonadati</taxon>
        <taxon>Verrucomicrobiota</taxon>
        <taxon>Verrucomicrobiia</taxon>
        <taxon>Verrucomicrobiales</taxon>
        <taxon>Verrucomicrobiaceae</taxon>
        <taxon>Luteolibacter</taxon>
    </lineage>
</organism>
<feature type="domain" description="3-keto-alpha-glucoside-1,2-lyase/3-keto-2-hydroxy-glucal hydratase" evidence="2">
    <location>
        <begin position="35"/>
        <end position="231"/>
    </location>
</feature>
<feature type="signal peptide" evidence="1">
    <location>
        <begin position="1"/>
        <end position="20"/>
    </location>
</feature>
<evidence type="ECO:0000313" key="4">
    <source>
        <dbReference type="Proteomes" id="UP000603141"/>
    </source>
</evidence>
<accession>A0A934VXV8</accession>
<protein>
    <submittedName>
        <fullName evidence="3">DUF1080 domain-containing protein</fullName>
    </submittedName>
</protein>
<gene>
    <name evidence="3" type="ORF">JIN85_17695</name>
</gene>
<evidence type="ECO:0000256" key="1">
    <source>
        <dbReference type="SAM" id="SignalP"/>
    </source>
</evidence>
<dbReference type="GO" id="GO:0016787">
    <property type="term" value="F:hydrolase activity"/>
    <property type="evidence" value="ECO:0007669"/>
    <property type="project" value="InterPro"/>
</dbReference>
<dbReference type="Gene3D" id="2.60.120.560">
    <property type="entry name" value="Exo-inulinase, domain 1"/>
    <property type="match status" value="1"/>
</dbReference>
<evidence type="ECO:0000259" key="2">
    <source>
        <dbReference type="Pfam" id="PF06439"/>
    </source>
</evidence>
<keyword evidence="4" id="KW-1185">Reference proteome</keyword>
<comment type="caution">
    <text evidence="3">The sequence shown here is derived from an EMBL/GenBank/DDBJ whole genome shotgun (WGS) entry which is preliminary data.</text>
</comment>